<dbReference type="CDD" id="cd00072">
    <property type="entry name" value="GYF"/>
    <property type="match status" value="1"/>
</dbReference>
<dbReference type="SUPFAM" id="SSF55277">
    <property type="entry name" value="GYF domain"/>
    <property type="match status" value="1"/>
</dbReference>
<evidence type="ECO:0000313" key="4">
    <source>
        <dbReference type="Proteomes" id="UP000006729"/>
    </source>
</evidence>
<name>A0A2K1XXW9_POPTR</name>
<dbReference type="InterPro" id="IPR003169">
    <property type="entry name" value="GYF"/>
</dbReference>
<accession>A0A2K1XXW9</accession>
<keyword evidence="4" id="KW-1185">Reference proteome</keyword>
<feature type="compositionally biased region" description="Polar residues" evidence="1">
    <location>
        <begin position="139"/>
        <end position="153"/>
    </location>
</feature>
<feature type="compositionally biased region" description="Polar residues" evidence="1">
    <location>
        <begin position="482"/>
        <end position="502"/>
    </location>
</feature>
<feature type="compositionally biased region" description="Polar residues" evidence="1">
    <location>
        <begin position="538"/>
        <end position="552"/>
    </location>
</feature>
<reference evidence="3 4" key="1">
    <citation type="journal article" date="2006" name="Science">
        <title>The genome of black cottonwood, Populus trichocarpa (Torr. &amp; Gray).</title>
        <authorList>
            <person name="Tuskan G.A."/>
            <person name="Difazio S."/>
            <person name="Jansson S."/>
            <person name="Bohlmann J."/>
            <person name="Grigoriev I."/>
            <person name="Hellsten U."/>
            <person name="Putnam N."/>
            <person name="Ralph S."/>
            <person name="Rombauts S."/>
            <person name="Salamov A."/>
            <person name="Schein J."/>
            <person name="Sterck L."/>
            <person name="Aerts A."/>
            <person name="Bhalerao R.R."/>
            <person name="Bhalerao R.P."/>
            <person name="Blaudez D."/>
            <person name="Boerjan W."/>
            <person name="Brun A."/>
            <person name="Brunner A."/>
            <person name="Busov V."/>
            <person name="Campbell M."/>
            <person name="Carlson J."/>
            <person name="Chalot M."/>
            <person name="Chapman J."/>
            <person name="Chen G.L."/>
            <person name="Cooper D."/>
            <person name="Coutinho P.M."/>
            <person name="Couturier J."/>
            <person name="Covert S."/>
            <person name="Cronk Q."/>
            <person name="Cunningham R."/>
            <person name="Davis J."/>
            <person name="Degroeve S."/>
            <person name="Dejardin A."/>
            <person name="Depamphilis C."/>
            <person name="Detter J."/>
            <person name="Dirks B."/>
            <person name="Dubchak I."/>
            <person name="Duplessis S."/>
            <person name="Ehlting J."/>
            <person name="Ellis B."/>
            <person name="Gendler K."/>
            <person name="Goodstein D."/>
            <person name="Gribskov M."/>
            <person name="Grimwood J."/>
            <person name="Groover A."/>
            <person name="Gunter L."/>
            <person name="Hamberger B."/>
            <person name="Heinze B."/>
            <person name="Helariutta Y."/>
            <person name="Henrissat B."/>
            <person name="Holligan D."/>
            <person name="Holt R."/>
            <person name="Huang W."/>
            <person name="Islam-Faridi N."/>
            <person name="Jones S."/>
            <person name="Jones-Rhoades M."/>
            <person name="Jorgensen R."/>
            <person name="Joshi C."/>
            <person name="Kangasjarvi J."/>
            <person name="Karlsson J."/>
            <person name="Kelleher C."/>
            <person name="Kirkpatrick R."/>
            <person name="Kirst M."/>
            <person name="Kohler A."/>
            <person name="Kalluri U."/>
            <person name="Larimer F."/>
            <person name="Leebens-Mack J."/>
            <person name="Leple J.C."/>
            <person name="Locascio P."/>
            <person name="Lou Y."/>
            <person name="Lucas S."/>
            <person name="Martin F."/>
            <person name="Montanini B."/>
            <person name="Napoli C."/>
            <person name="Nelson D.R."/>
            <person name="Nelson C."/>
            <person name="Nieminen K."/>
            <person name="Nilsson O."/>
            <person name="Pereda V."/>
            <person name="Peter G."/>
            <person name="Philippe R."/>
            <person name="Pilate G."/>
            <person name="Poliakov A."/>
            <person name="Razumovskaya J."/>
            <person name="Richardson P."/>
            <person name="Rinaldi C."/>
            <person name="Ritland K."/>
            <person name="Rouze P."/>
            <person name="Ryaboy D."/>
            <person name="Schmutz J."/>
            <person name="Schrader J."/>
            <person name="Segerman B."/>
            <person name="Shin H."/>
            <person name="Siddiqui A."/>
            <person name="Sterky F."/>
            <person name="Terry A."/>
            <person name="Tsai C.J."/>
            <person name="Uberbacher E."/>
            <person name="Unneberg P."/>
            <person name="Vahala J."/>
            <person name="Wall K."/>
            <person name="Wessler S."/>
            <person name="Yang G."/>
            <person name="Yin T."/>
            <person name="Douglas C."/>
            <person name="Marra M."/>
            <person name="Sandberg G."/>
            <person name="Van de Peer Y."/>
            <person name="Rokhsar D."/>
        </authorList>
    </citation>
    <scope>NUCLEOTIDE SEQUENCE [LARGE SCALE GENOMIC DNA]</scope>
    <source>
        <strain evidence="4">cv. Nisqually</strain>
    </source>
</reference>
<feature type="compositionally biased region" description="Basic and acidic residues" evidence="1">
    <location>
        <begin position="370"/>
        <end position="384"/>
    </location>
</feature>
<dbReference type="InterPro" id="IPR035445">
    <property type="entry name" value="GYF-like_dom_sf"/>
</dbReference>
<dbReference type="PROSITE" id="PS50829">
    <property type="entry name" value="GYF"/>
    <property type="match status" value="1"/>
</dbReference>
<dbReference type="AlphaFoldDB" id="A0A2K1XXW9"/>
<dbReference type="InParanoid" id="A0A2K1XXW9"/>
<evidence type="ECO:0000256" key="1">
    <source>
        <dbReference type="SAM" id="MobiDB-lite"/>
    </source>
</evidence>
<dbReference type="SMART" id="SM00444">
    <property type="entry name" value="GYF"/>
    <property type="match status" value="1"/>
</dbReference>
<feature type="region of interest" description="Disordered" evidence="1">
    <location>
        <begin position="471"/>
        <end position="502"/>
    </location>
</feature>
<protein>
    <recommendedName>
        <fullName evidence="2">GYF domain-containing protein</fullName>
    </recommendedName>
</protein>
<evidence type="ECO:0000313" key="3">
    <source>
        <dbReference type="EMBL" id="PNT05615.1"/>
    </source>
</evidence>
<dbReference type="Gene3D" id="3.30.1490.40">
    <property type="match status" value="1"/>
</dbReference>
<proteinExistence type="predicted"/>
<feature type="region of interest" description="Disordered" evidence="1">
    <location>
        <begin position="538"/>
        <end position="558"/>
    </location>
</feature>
<dbReference type="Pfam" id="PF02213">
    <property type="entry name" value="GYF"/>
    <property type="match status" value="1"/>
</dbReference>
<dbReference type="PANTHER" id="PTHR47471">
    <property type="entry name" value="GYF DOMAIN-CONTAINING PROTEIN"/>
    <property type="match status" value="1"/>
</dbReference>
<feature type="compositionally biased region" description="Basic and acidic residues" evidence="1">
    <location>
        <begin position="107"/>
        <end position="121"/>
    </location>
</feature>
<dbReference type="STRING" id="3694.A0A2K1XXW9"/>
<organism evidence="3 4">
    <name type="scientific">Populus trichocarpa</name>
    <name type="common">Western balsam poplar</name>
    <name type="synonym">Populus balsamifera subsp. trichocarpa</name>
    <dbReference type="NCBI Taxonomy" id="3694"/>
    <lineage>
        <taxon>Eukaryota</taxon>
        <taxon>Viridiplantae</taxon>
        <taxon>Streptophyta</taxon>
        <taxon>Embryophyta</taxon>
        <taxon>Tracheophyta</taxon>
        <taxon>Spermatophyta</taxon>
        <taxon>Magnoliopsida</taxon>
        <taxon>eudicotyledons</taxon>
        <taxon>Gunneridae</taxon>
        <taxon>Pentapetalae</taxon>
        <taxon>rosids</taxon>
        <taxon>fabids</taxon>
        <taxon>Malpighiales</taxon>
        <taxon>Salicaceae</taxon>
        <taxon>Saliceae</taxon>
        <taxon>Populus</taxon>
    </lineage>
</organism>
<feature type="domain" description="GYF" evidence="2">
    <location>
        <begin position="409"/>
        <end position="460"/>
    </location>
</feature>
<gene>
    <name evidence="3" type="ORF">POPTR_014G181700</name>
</gene>
<dbReference type="PANTHER" id="PTHR47471:SF1">
    <property type="entry name" value="PROTEIN ESSENTIAL FOR POTEXVIRUS ACCUMULATION 1"/>
    <property type="match status" value="1"/>
</dbReference>
<feature type="compositionally biased region" description="Basic and acidic residues" evidence="1">
    <location>
        <begin position="230"/>
        <end position="246"/>
    </location>
</feature>
<dbReference type="Proteomes" id="UP000006729">
    <property type="component" value="Chromosome 14"/>
</dbReference>
<dbReference type="EMBL" id="CM009303">
    <property type="protein sequence ID" value="PNT05615.1"/>
    <property type="molecule type" value="Genomic_DNA"/>
</dbReference>
<feature type="region of interest" description="Disordered" evidence="1">
    <location>
        <begin position="107"/>
        <end position="166"/>
    </location>
</feature>
<evidence type="ECO:0000259" key="2">
    <source>
        <dbReference type="PROSITE" id="PS50829"/>
    </source>
</evidence>
<feature type="region of interest" description="Disordered" evidence="1">
    <location>
        <begin position="574"/>
        <end position="611"/>
    </location>
</feature>
<feature type="region of interest" description="Disordered" evidence="1">
    <location>
        <begin position="230"/>
        <end position="271"/>
    </location>
</feature>
<feature type="region of interest" description="Disordered" evidence="1">
    <location>
        <begin position="353"/>
        <end position="384"/>
    </location>
</feature>
<sequence>MMPQIVVLLQVVQQQFWLLLAAAAVVKICIPFQCVLADHTCDILYPASTSICSVDDWIFCNINSTNSKETNYDQRRESKWNTRWGPDNDKDTDGLCEKWIDSGRDGDIPFGKDEREDDHYRAWRSNSSQVRGRGESPHHQTPTPNKQVPTFSYNRGRPISDKGESGTLRYSRTKFLDEYRMIDMKSRQLSNGFVQVPSLTLEETCEPLALCAPTPPEEMLNLHPRRAKLGSREDVPHSFDDGKDESLDNSMGGHGTYSDGFSHERKTPYQGSSSKLEMMQEHIMYPDNKSPKLKTDEMPKSRELALEGNTSSNSGTPWRAPSLVKQLNTVSHDWRDASGDFRSRATDMAWNQLQKDPENPCESNFSDPSFSRDEAKSQTDEDPIIKRQPSAVLDWEQEVQKFPQPSPENLVLYYKDPQGEIQGPFSGSDIIGWFEAGFFGIDLQVRLANASKDSPFLLLGDAMPHLRAKARPPPGFAGTKPNEFTDTSSRTNTSSFGNMHSSLNDLNIIRNDSKSKPGSTTEAENRFLESLMSATMGASSQDSQGFTENSSGDVPALGVDGGTDLHLLAKKMPLERQRSLPSPYPYWPGRDAPSMVSKSEVHSDSPMQLRV</sequence>